<reference evidence="12 13" key="1">
    <citation type="submission" date="2024-04" db="EMBL/GenBank/DDBJ databases">
        <authorList>
            <consortium name="Genoscope - CEA"/>
            <person name="William W."/>
        </authorList>
    </citation>
    <scope>NUCLEOTIDE SEQUENCE [LARGE SCALE GENOMIC DNA]</scope>
</reference>
<organism evidence="12 13">
    <name type="scientific">Lymnaea stagnalis</name>
    <name type="common">Great pond snail</name>
    <name type="synonym">Helix stagnalis</name>
    <dbReference type="NCBI Taxonomy" id="6523"/>
    <lineage>
        <taxon>Eukaryota</taxon>
        <taxon>Metazoa</taxon>
        <taxon>Spiralia</taxon>
        <taxon>Lophotrochozoa</taxon>
        <taxon>Mollusca</taxon>
        <taxon>Gastropoda</taxon>
        <taxon>Heterobranchia</taxon>
        <taxon>Euthyneura</taxon>
        <taxon>Panpulmonata</taxon>
        <taxon>Hygrophila</taxon>
        <taxon>Lymnaeoidea</taxon>
        <taxon>Lymnaeidae</taxon>
        <taxon>Lymnaea</taxon>
    </lineage>
</organism>
<protein>
    <recommendedName>
        <fullName evidence="14">Phospholipase A-2-activating protein</fullName>
    </recommendedName>
</protein>
<dbReference type="SUPFAM" id="SSF50969">
    <property type="entry name" value="YVTN repeat-like/Quinoprotein amine dehydrogenase"/>
    <property type="match status" value="1"/>
</dbReference>
<dbReference type="InterPro" id="IPR016024">
    <property type="entry name" value="ARM-type_fold"/>
</dbReference>
<feature type="compositionally biased region" description="Basic and acidic residues" evidence="9">
    <location>
        <begin position="328"/>
        <end position="347"/>
    </location>
</feature>
<dbReference type="Proteomes" id="UP001497497">
    <property type="component" value="Unassembled WGS sequence"/>
</dbReference>
<feature type="repeat" description="WD" evidence="8">
    <location>
        <begin position="184"/>
        <end position="224"/>
    </location>
</feature>
<dbReference type="SUPFAM" id="SSF50978">
    <property type="entry name" value="WD40 repeat-like"/>
    <property type="match status" value="1"/>
</dbReference>
<evidence type="ECO:0008006" key="14">
    <source>
        <dbReference type="Google" id="ProtNLM"/>
    </source>
</evidence>
<feature type="repeat" description="WD" evidence="8">
    <location>
        <begin position="225"/>
        <end position="256"/>
    </location>
</feature>
<dbReference type="PANTHER" id="PTHR19849:SF0">
    <property type="entry name" value="PHOSPHOLIPASE A-2-ACTIVATING PROTEIN"/>
    <property type="match status" value="1"/>
</dbReference>
<dbReference type="PROSITE" id="PS50294">
    <property type="entry name" value="WD_REPEATS_REGION"/>
    <property type="match status" value="2"/>
</dbReference>
<evidence type="ECO:0000313" key="12">
    <source>
        <dbReference type="EMBL" id="CAL1530460.1"/>
    </source>
</evidence>
<dbReference type="InterPro" id="IPR013535">
    <property type="entry name" value="PUL_dom"/>
</dbReference>
<dbReference type="InterPro" id="IPR015943">
    <property type="entry name" value="WD40/YVTN_repeat-like_dom_sf"/>
</dbReference>
<dbReference type="PANTHER" id="PTHR19849">
    <property type="entry name" value="PHOSPHOLIPASE A-2-ACTIVATING PROTEIN"/>
    <property type="match status" value="1"/>
</dbReference>
<keyword evidence="6" id="KW-0677">Repeat</keyword>
<feature type="domain" description="PFU" evidence="10">
    <location>
        <begin position="362"/>
        <end position="461"/>
    </location>
</feature>
<evidence type="ECO:0000256" key="6">
    <source>
        <dbReference type="ARBA" id="ARBA00022737"/>
    </source>
</evidence>
<accession>A0AAV2H9X3</accession>
<dbReference type="PROSITE" id="PS51394">
    <property type="entry name" value="PFU"/>
    <property type="match status" value="1"/>
</dbReference>
<evidence type="ECO:0000259" key="10">
    <source>
        <dbReference type="PROSITE" id="PS51394"/>
    </source>
</evidence>
<dbReference type="InterPro" id="IPR011989">
    <property type="entry name" value="ARM-like"/>
</dbReference>
<feature type="domain" description="PUL" evidence="11">
    <location>
        <begin position="535"/>
        <end position="786"/>
    </location>
</feature>
<dbReference type="PROSITE" id="PS51396">
    <property type="entry name" value="PUL"/>
    <property type="match status" value="1"/>
</dbReference>
<dbReference type="Gene3D" id="2.130.10.10">
    <property type="entry name" value="YVTN repeat-like/Quinoprotein amine dehydrogenase"/>
    <property type="match status" value="1"/>
</dbReference>
<dbReference type="GO" id="GO:0010992">
    <property type="term" value="P:ubiquitin recycling"/>
    <property type="evidence" value="ECO:0007669"/>
    <property type="project" value="TreeGrafter"/>
</dbReference>
<dbReference type="InterPro" id="IPR038122">
    <property type="entry name" value="PFU_sf"/>
</dbReference>
<dbReference type="FunFam" id="3.10.20.870:FF:000001">
    <property type="entry name" value="Phospholipase A-2-activating protein-like"/>
    <property type="match status" value="1"/>
</dbReference>
<comment type="caution">
    <text evidence="12">The sequence shown here is derived from an EMBL/GenBank/DDBJ whole genome shotgun (WGS) entry which is preliminary data.</text>
</comment>
<dbReference type="GO" id="GO:0043161">
    <property type="term" value="P:proteasome-mediated ubiquitin-dependent protein catabolic process"/>
    <property type="evidence" value="ECO:0007669"/>
    <property type="project" value="TreeGrafter"/>
</dbReference>
<proteinExistence type="inferred from homology"/>
<feature type="repeat" description="WD" evidence="8">
    <location>
        <begin position="144"/>
        <end position="176"/>
    </location>
</feature>
<evidence type="ECO:0000256" key="2">
    <source>
        <dbReference type="ARBA" id="ARBA00004496"/>
    </source>
</evidence>
<gene>
    <name evidence="12" type="ORF">GSLYS_00004585001</name>
</gene>
<dbReference type="CDD" id="cd00200">
    <property type="entry name" value="WD40"/>
    <property type="match status" value="1"/>
</dbReference>
<name>A0AAV2H9X3_LYMST</name>
<dbReference type="EMBL" id="CAXITT010000070">
    <property type="protein sequence ID" value="CAL1530460.1"/>
    <property type="molecule type" value="Genomic_DNA"/>
</dbReference>
<dbReference type="Gene3D" id="1.25.10.10">
    <property type="entry name" value="Leucine-rich Repeat Variant"/>
    <property type="match status" value="1"/>
</dbReference>
<evidence type="ECO:0000256" key="4">
    <source>
        <dbReference type="ARBA" id="ARBA00022490"/>
    </source>
</evidence>
<comment type="subcellular location">
    <subcellularLocation>
        <location evidence="2">Cytoplasm</location>
    </subcellularLocation>
    <subcellularLocation>
        <location evidence="1">Nucleus</location>
    </subcellularLocation>
</comment>
<dbReference type="FunFam" id="2.130.10.10:FF:000175">
    <property type="entry name" value="Phospholipase A-2-activating protein"/>
    <property type="match status" value="1"/>
</dbReference>
<keyword evidence="4" id="KW-0963">Cytoplasm</keyword>
<dbReference type="InterPro" id="IPR036322">
    <property type="entry name" value="WD40_repeat_dom_sf"/>
</dbReference>
<dbReference type="GO" id="GO:0005737">
    <property type="term" value="C:cytoplasm"/>
    <property type="evidence" value="ECO:0007669"/>
    <property type="project" value="UniProtKB-SubCell"/>
</dbReference>
<evidence type="ECO:0000259" key="11">
    <source>
        <dbReference type="PROSITE" id="PS51396"/>
    </source>
</evidence>
<keyword evidence="5 8" id="KW-0853">WD repeat</keyword>
<evidence type="ECO:0000256" key="5">
    <source>
        <dbReference type="ARBA" id="ARBA00022574"/>
    </source>
</evidence>
<dbReference type="Pfam" id="PF00400">
    <property type="entry name" value="WD40"/>
    <property type="match status" value="7"/>
</dbReference>
<evidence type="ECO:0000256" key="7">
    <source>
        <dbReference type="ARBA" id="ARBA00023242"/>
    </source>
</evidence>
<dbReference type="SUPFAM" id="SSF48371">
    <property type="entry name" value="ARM repeat"/>
    <property type="match status" value="1"/>
</dbReference>
<sequence>MAIPYRLRCNLTGHEKDVRVLITSIFPENGLISGSRDNTSCIWVENEGDNSFRKELVMKGHKNFVSSICVMPPDDTYPEGLIVTGSIDKNILAYKPGVPEPVYKLTGHEGNVCALASGKFGFLLSGSWDKTARVWLNQKCVMELRGHELAVWAVGIISGQGLMLTGSADKTIKSWKAGKCIQTFKGHEDCVRAIAVISEGEFLSCSNDATVRRWAVNSGDCIAVYFGHTNYVYALSILPNGQDFITGGEDRTMRVWRDGKCVQSLYHPCESVWAVCALPNGDIASGSSDGMIRVFTQASERVASAEILEAHEAALATAPVSSQPLGDIKTEDLPGPESLKKPGKKDGQTTMVNTGSGVDVYQWDASQAKWVKIGNVVGSSGSTQSTSGKTLFEGKEYDYVFTVDIKEGAPPLKLPYNISEDPWMAAQQFLYKHELSQSFLDQVAYFIIENTKGVTLGTGSALAHSDPFTGGDRYIPDKDEGINTPMDVSDPFTGAGRYIPDGQYTMFSSSNSRTLFTFFFVILRQTTTAANVSNSHFPVKTYIYMDSASSAEQILGKLKEFNKSVEPDAQVPDQSLESLIPLMSGQSSPEGVKILEKLIAWPPEFVFPALDILRISIKNSAICSLFCQRPNFIDLLCQHASQGNSQPCRMLAMRTFANLFRYPDGTSLNIQQIDAILQSAINGKDLTTKNAQVAVATVILNYCVKLSSLDDLESKSKCLQAVGELLSTELDPEASYRLLIGVGTLVTGDDGCKALSHSIDLPAMISKFVSSETGKLVECSKLLSQTLSS</sequence>
<dbReference type="InterPro" id="IPR011044">
    <property type="entry name" value="Quino_amine_DH_bsu"/>
</dbReference>
<evidence type="ECO:0000256" key="3">
    <source>
        <dbReference type="ARBA" id="ARBA00008495"/>
    </source>
</evidence>
<comment type="similarity">
    <text evidence="3">Belongs to the WD repeat PLAP family.</text>
</comment>
<keyword evidence="7" id="KW-0539">Nucleus</keyword>
<feature type="region of interest" description="Disordered" evidence="9">
    <location>
        <begin position="321"/>
        <end position="351"/>
    </location>
</feature>
<dbReference type="PROSITE" id="PS50082">
    <property type="entry name" value="WD_REPEATS_2"/>
    <property type="match status" value="4"/>
</dbReference>
<dbReference type="GO" id="GO:0043130">
    <property type="term" value="F:ubiquitin binding"/>
    <property type="evidence" value="ECO:0007669"/>
    <property type="project" value="TreeGrafter"/>
</dbReference>
<dbReference type="InterPro" id="IPR001680">
    <property type="entry name" value="WD40_rpt"/>
</dbReference>
<dbReference type="GO" id="GO:0005634">
    <property type="term" value="C:nucleus"/>
    <property type="evidence" value="ECO:0007669"/>
    <property type="project" value="UniProtKB-SubCell"/>
</dbReference>
<dbReference type="Gene3D" id="3.10.20.870">
    <property type="entry name" value="PFU (PLAA family ubiquitin binding), C-terminal domain"/>
    <property type="match status" value="1"/>
</dbReference>
<evidence type="ECO:0000256" key="1">
    <source>
        <dbReference type="ARBA" id="ARBA00004123"/>
    </source>
</evidence>
<evidence type="ECO:0000256" key="9">
    <source>
        <dbReference type="SAM" id="MobiDB-lite"/>
    </source>
</evidence>
<dbReference type="SMART" id="SM00320">
    <property type="entry name" value="WD40"/>
    <property type="match status" value="7"/>
</dbReference>
<dbReference type="AlphaFoldDB" id="A0AAV2H9X3"/>
<dbReference type="Pfam" id="PF09070">
    <property type="entry name" value="PFU"/>
    <property type="match status" value="1"/>
</dbReference>
<evidence type="ECO:0000256" key="8">
    <source>
        <dbReference type="PROSITE-ProRule" id="PRU00221"/>
    </source>
</evidence>
<keyword evidence="13" id="KW-1185">Reference proteome</keyword>
<evidence type="ECO:0000313" key="13">
    <source>
        <dbReference type="Proteomes" id="UP001497497"/>
    </source>
</evidence>
<dbReference type="InterPro" id="IPR015155">
    <property type="entry name" value="PFU"/>
</dbReference>
<dbReference type="Pfam" id="PF08324">
    <property type="entry name" value="PUL"/>
    <property type="match status" value="1"/>
</dbReference>
<feature type="repeat" description="WD" evidence="8">
    <location>
        <begin position="105"/>
        <end position="135"/>
    </location>
</feature>